<comment type="pathway">
    <text evidence="4">Phospholipid metabolism.</text>
</comment>
<dbReference type="SMART" id="SM00828">
    <property type="entry name" value="PKS_MT"/>
    <property type="match status" value="1"/>
</dbReference>
<dbReference type="PANTHER" id="PTHR44307:SF2">
    <property type="entry name" value="PHOSPHOETHANOLAMINE METHYLTRANSFERASE ISOFORM X1"/>
    <property type="match status" value="1"/>
</dbReference>
<comment type="caution">
    <text evidence="6">The sequence shown here is derived from an EMBL/GenBank/DDBJ whole genome shotgun (WGS) entry which is preliminary data.</text>
</comment>
<keyword evidence="3 6" id="KW-0808">Transferase</keyword>
<comment type="pathway">
    <text evidence="1">Lipid metabolism.</text>
</comment>
<accession>A0A506U688</accession>
<dbReference type="InterPro" id="IPR020803">
    <property type="entry name" value="MeTfrase_dom"/>
</dbReference>
<evidence type="ECO:0000313" key="7">
    <source>
        <dbReference type="Proteomes" id="UP000320314"/>
    </source>
</evidence>
<evidence type="ECO:0000256" key="3">
    <source>
        <dbReference type="ARBA" id="ARBA00022679"/>
    </source>
</evidence>
<evidence type="ECO:0000313" key="6">
    <source>
        <dbReference type="EMBL" id="TPW27437.1"/>
    </source>
</evidence>
<dbReference type="GO" id="GO:0008168">
    <property type="term" value="F:methyltransferase activity"/>
    <property type="evidence" value="ECO:0007669"/>
    <property type="project" value="UniProtKB-KW"/>
</dbReference>
<keyword evidence="2 6" id="KW-0489">Methyltransferase</keyword>
<dbReference type="Pfam" id="PF13847">
    <property type="entry name" value="Methyltransf_31"/>
    <property type="match status" value="1"/>
</dbReference>
<proteinExistence type="predicted"/>
<protein>
    <submittedName>
        <fullName evidence="6">Methyltransferase domain-containing protein</fullName>
    </submittedName>
</protein>
<dbReference type="OrthoDB" id="7856199at2"/>
<gene>
    <name evidence="6" type="ORF">FJU11_11770</name>
</gene>
<evidence type="ECO:0000256" key="1">
    <source>
        <dbReference type="ARBA" id="ARBA00005189"/>
    </source>
</evidence>
<dbReference type="RefSeq" id="WP_141167256.1">
    <property type="nucleotide sequence ID" value="NZ_VHLH01000021.1"/>
</dbReference>
<dbReference type="GO" id="GO:0032259">
    <property type="term" value="P:methylation"/>
    <property type="evidence" value="ECO:0007669"/>
    <property type="project" value="UniProtKB-KW"/>
</dbReference>
<organism evidence="6 7">
    <name type="scientific">Pararhizobium mangrovi</name>
    <dbReference type="NCBI Taxonomy" id="2590452"/>
    <lineage>
        <taxon>Bacteria</taxon>
        <taxon>Pseudomonadati</taxon>
        <taxon>Pseudomonadota</taxon>
        <taxon>Alphaproteobacteria</taxon>
        <taxon>Hyphomicrobiales</taxon>
        <taxon>Rhizobiaceae</taxon>
        <taxon>Rhizobium/Agrobacterium group</taxon>
        <taxon>Pararhizobium</taxon>
    </lineage>
</organism>
<name>A0A506U688_9HYPH</name>
<dbReference type="PANTHER" id="PTHR44307">
    <property type="entry name" value="PHOSPHOETHANOLAMINE METHYLTRANSFERASE"/>
    <property type="match status" value="1"/>
</dbReference>
<dbReference type="InterPro" id="IPR025714">
    <property type="entry name" value="Methyltranfer_dom"/>
</dbReference>
<evidence type="ECO:0000256" key="4">
    <source>
        <dbReference type="ARBA" id="ARBA00025707"/>
    </source>
</evidence>
<dbReference type="SUPFAM" id="SSF53335">
    <property type="entry name" value="S-adenosyl-L-methionine-dependent methyltransferases"/>
    <property type="match status" value="1"/>
</dbReference>
<dbReference type="EMBL" id="VHLH01000021">
    <property type="protein sequence ID" value="TPW27437.1"/>
    <property type="molecule type" value="Genomic_DNA"/>
</dbReference>
<evidence type="ECO:0000256" key="2">
    <source>
        <dbReference type="ARBA" id="ARBA00022603"/>
    </source>
</evidence>
<evidence type="ECO:0000259" key="5">
    <source>
        <dbReference type="SMART" id="SM00828"/>
    </source>
</evidence>
<feature type="domain" description="Polyketide synthase-like methyltransferase" evidence="5">
    <location>
        <begin position="16"/>
        <end position="219"/>
    </location>
</feature>
<dbReference type="AlphaFoldDB" id="A0A506U688"/>
<dbReference type="Gene3D" id="3.40.50.150">
    <property type="entry name" value="Vaccinia Virus protein VP39"/>
    <property type="match status" value="1"/>
</dbReference>
<sequence>MSVPPAPEYDDLAIRFLEALWGEGYLSPGGPEEVDRILEGRALEGRTVLDIGCGSGGITLHIAERYAPARIVGFDVERPPIERARRYAEERGLTETVEFVEAPPGALPFADATFDVIFSKDALVHVADKEAVFADIFRILKPGGIFAASDWLTSHDGPPSDRMKAYLEAEGLSFGMASAERYRRAMKRAGFRDIATVDRNAWYREQARAELERLKGPLYDKAAAAVGEAYVDKNIRTWTAMLVVLDSAEHRPTHLHAIKPAGTDSGENRPDA</sequence>
<dbReference type="CDD" id="cd02440">
    <property type="entry name" value="AdoMet_MTases"/>
    <property type="match status" value="1"/>
</dbReference>
<keyword evidence="7" id="KW-1185">Reference proteome</keyword>
<reference evidence="6 7" key="1">
    <citation type="submission" date="2019-06" db="EMBL/GenBank/DDBJ databases">
        <authorList>
            <person name="Li M."/>
        </authorList>
    </citation>
    <scope>NUCLEOTIDE SEQUENCE [LARGE SCALE GENOMIC DNA]</scope>
    <source>
        <strain evidence="6 7">BGMRC6574</strain>
    </source>
</reference>
<dbReference type="Proteomes" id="UP000320314">
    <property type="component" value="Unassembled WGS sequence"/>
</dbReference>
<dbReference type="InterPro" id="IPR029063">
    <property type="entry name" value="SAM-dependent_MTases_sf"/>
</dbReference>